<protein>
    <submittedName>
        <fullName evidence="6">ADP-ribose pyrophosphatase YjhB, NUDIX family</fullName>
    </submittedName>
</protein>
<evidence type="ECO:0000256" key="3">
    <source>
        <dbReference type="ARBA" id="ARBA00022842"/>
    </source>
</evidence>
<dbReference type="Gene3D" id="3.90.79.10">
    <property type="entry name" value="Nucleoside Triphosphate Pyrophosphohydrolase"/>
    <property type="match status" value="1"/>
</dbReference>
<dbReference type="CDD" id="cd04511">
    <property type="entry name" value="NUDIX_Hydrolase"/>
    <property type="match status" value="1"/>
</dbReference>
<dbReference type="Gene3D" id="2.20.70.10">
    <property type="match status" value="1"/>
</dbReference>
<dbReference type="PRINTS" id="PR00502">
    <property type="entry name" value="NUDIXFAMILY"/>
</dbReference>
<sequence length="203" mass="22925">MSTPPDIPSASPNRPRLPWDPPEHFEKRVPDGDNRERLVCARCEFIHYQNPKIVAGVVCTWGDKILLAKRAIEPRKGFWTLPAGYMELGETTEQAAAREAREEACAEIEIDRLLAMYSVARIGQVQIMYRARLVNPDIAAGVESEEVGLFDWNDIPWDQLAFPTVVWALAHFHEARGKTDFATYSNPTGDLARMWPPRKPAGL</sequence>
<gene>
    <name evidence="6" type="ORF">SAMN02745126_04676</name>
</gene>
<evidence type="ECO:0000259" key="5">
    <source>
        <dbReference type="PROSITE" id="PS51462"/>
    </source>
</evidence>
<evidence type="ECO:0000256" key="2">
    <source>
        <dbReference type="ARBA" id="ARBA00022801"/>
    </source>
</evidence>
<evidence type="ECO:0000313" key="6">
    <source>
        <dbReference type="EMBL" id="SKA27606.1"/>
    </source>
</evidence>
<feature type="domain" description="Nudix hydrolase" evidence="5">
    <location>
        <begin position="48"/>
        <end position="183"/>
    </location>
</feature>
<dbReference type="PANTHER" id="PTHR43222:SF2">
    <property type="entry name" value="NUDIX HYDROLASE 23, CHLOROPLASTIC"/>
    <property type="match status" value="1"/>
</dbReference>
<keyword evidence="3" id="KW-0460">Magnesium</keyword>
<keyword evidence="2" id="KW-0378">Hydrolase</keyword>
<evidence type="ECO:0000313" key="7">
    <source>
        <dbReference type="Proteomes" id="UP000190092"/>
    </source>
</evidence>
<dbReference type="STRING" id="225324.SAMN02745126_04676"/>
<dbReference type="Pfam" id="PF14803">
    <property type="entry name" value="Zn_ribbon_Nudix"/>
    <property type="match status" value="1"/>
</dbReference>
<organism evidence="6 7">
    <name type="scientific">Enhydrobacter aerosaccus</name>
    <dbReference type="NCBI Taxonomy" id="225324"/>
    <lineage>
        <taxon>Bacteria</taxon>
        <taxon>Pseudomonadati</taxon>
        <taxon>Pseudomonadota</taxon>
        <taxon>Alphaproteobacteria</taxon>
        <taxon>Hyphomicrobiales</taxon>
        <taxon>Enhydrobacter</taxon>
    </lineage>
</organism>
<dbReference type="InterPro" id="IPR029401">
    <property type="entry name" value="Nudix_N"/>
</dbReference>
<dbReference type="Pfam" id="PF00293">
    <property type="entry name" value="NUDIX"/>
    <property type="match status" value="1"/>
</dbReference>
<dbReference type="EMBL" id="FUWJ01000008">
    <property type="protein sequence ID" value="SKA27606.1"/>
    <property type="molecule type" value="Genomic_DNA"/>
</dbReference>
<accession>A0A1T4SHH7</accession>
<dbReference type="Proteomes" id="UP000190092">
    <property type="component" value="Unassembled WGS sequence"/>
</dbReference>
<dbReference type="SUPFAM" id="SSF55811">
    <property type="entry name" value="Nudix"/>
    <property type="match status" value="1"/>
</dbReference>
<reference evidence="7" key="1">
    <citation type="submission" date="2017-02" db="EMBL/GenBank/DDBJ databases">
        <authorList>
            <person name="Varghese N."/>
            <person name="Submissions S."/>
        </authorList>
    </citation>
    <scope>NUCLEOTIDE SEQUENCE [LARGE SCALE GENOMIC DNA]</scope>
    <source>
        <strain evidence="7">ATCC 27094</strain>
    </source>
</reference>
<feature type="compositionally biased region" description="Basic and acidic residues" evidence="4">
    <location>
        <begin position="21"/>
        <end position="30"/>
    </location>
</feature>
<name>A0A1T4SHH7_9HYPH</name>
<proteinExistence type="predicted"/>
<dbReference type="OrthoDB" id="9761969at2"/>
<dbReference type="PANTHER" id="PTHR43222">
    <property type="entry name" value="NUDIX HYDROLASE 23"/>
    <property type="match status" value="1"/>
</dbReference>
<evidence type="ECO:0000256" key="1">
    <source>
        <dbReference type="ARBA" id="ARBA00001946"/>
    </source>
</evidence>
<dbReference type="InterPro" id="IPR020476">
    <property type="entry name" value="Nudix_hydrolase"/>
</dbReference>
<dbReference type="AlphaFoldDB" id="A0A1T4SHH7"/>
<dbReference type="GO" id="GO:0016787">
    <property type="term" value="F:hydrolase activity"/>
    <property type="evidence" value="ECO:0007669"/>
    <property type="project" value="UniProtKB-KW"/>
</dbReference>
<dbReference type="InterPro" id="IPR015797">
    <property type="entry name" value="NUDIX_hydrolase-like_dom_sf"/>
</dbReference>
<dbReference type="RefSeq" id="WP_085936379.1">
    <property type="nucleotide sequence ID" value="NZ_FUWJ01000008.1"/>
</dbReference>
<evidence type="ECO:0000256" key="4">
    <source>
        <dbReference type="SAM" id="MobiDB-lite"/>
    </source>
</evidence>
<dbReference type="InterPro" id="IPR000086">
    <property type="entry name" value="NUDIX_hydrolase_dom"/>
</dbReference>
<keyword evidence="7" id="KW-1185">Reference proteome</keyword>
<comment type="cofactor">
    <cofactor evidence="1">
        <name>Mg(2+)</name>
        <dbReference type="ChEBI" id="CHEBI:18420"/>
    </cofactor>
</comment>
<dbReference type="PROSITE" id="PS51462">
    <property type="entry name" value="NUDIX"/>
    <property type="match status" value="1"/>
</dbReference>
<feature type="region of interest" description="Disordered" evidence="4">
    <location>
        <begin position="1"/>
        <end position="30"/>
    </location>
</feature>